<dbReference type="OrthoDB" id="7387587at2759"/>
<evidence type="ECO:0000313" key="2">
    <source>
        <dbReference type="EMBL" id="CAH0602376.1"/>
    </source>
</evidence>
<dbReference type="AlphaFoldDB" id="A0A9P0BXZ7"/>
<accession>A0A9P0BXZ7</accession>
<feature type="region of interest" description="Disordered" evidence="1">
    <location>
        <begin position="432"/>
        <end position="454"/>
    </location>
</feature>
<proteinExistence type="predicted"/>
<organism evidence="2 3">
    <name type="scientific">Chrysodeixis includens</name>
    <name type="common">Soybean looper</name>
    <name type="synonym">Pseudoplusia includens</name>
    <dbReference type="NCBI Taxonomy" id="689277"/>
    <lineage>
        <taxon>Eukaryota</taxon>
        <taxon>Metazoa</taxon>
        <taxon>Ecdysozoa</taxon>
        <taxon>Arthropoda</taxon>
        <taxon>Hexapoda</taxon>
        <taxon>Insecta</taxon>
        <taxon>Pterygota</taxon>
        <taxon>Neoptera</taxon>
        <taxon>Endopterygota</taxon>
        <taxon>Lepidoptera</taxon>
        <taxon>Glossata</taxon>
        <taxon>Ditrysia</taxon>
        <taxon>Noctuoidea</taxon>
        <taxon>Noctuidae</taxon>
        <taxon>Plusiinae</taxon>
        <taxon>Chrysodeixis</taxon>
    </lineage>
</organism>
<dbReference type="Proteomes" id="UP001154114">
    <property type="component" value="Chromosome 31"/>
</dbReference>
<keyword evidence="3" id="KW-1185">Reference proteome</keyword>
<reference evidence="2" key="1">
    <citation type="submission" date="2021-12" db="EMBL/GenBank/DDBJ databases">
        <authorList>
            <person name="King R."/>
        </authorList>
    </citation>
    <scope>NUCLEOTIDE SEQUENCE</scope>
</reference>
<gene>
    <name evidence="2" type="ORF">CINC_LOCUS10011</name>
</gene>
<name>A0A9P0BXZ7_CHRIL</name>
<evidence type="ECO:0000256" key="1">
    <source>
        <dbReference type="SAM" id="MobiDB-lite"/>
    </source>
</evidence>
<sequence length="769" mass="87968">MSFDDYATHIYQKLRLAVALAIIRSKPTDIATVDYLKQLKSKMADKMEDDDVTVCSDDFLMDDDFNDSANLLEDFDLRGMENDGIVEADAVEDQGEGFGDGQHIDLQDDLTQMTIFESSQAVTETANTQIDITVNEENCTEYSKNLLKETNNINSNDSNIKNQELETANNNSYVNSNVTKTADLDSTYYDSQKTILYSVHGFTQNYTHYSPSQNDLIIPQKYIYGVGNKGVNRPDNNITTEQNVDNNVPKDNTQLSVANNNNCNINNTNECIIQNSQIANNVGFTQEANLFAENINNFNLVQENTNNSATSTVKSSEIKETAFQNKSQDIIQFSQNADVYFEEMQNINKDTYCEDYLNKTPHCINMENMDTETLIFSQNDNIFSQNANNYKDYFEVDSYTQKNIQSTVNNKETNNNNTVLYNLDTKTINSDQNSYEKNQESKTATHDSNSLTQEPNTAEIDSTFNSQNVTKNVVLYNVNDFDDGKEVVSFKVLEEFNKVKMYLRRTEQNRRLSCDGYSTDSGYRSDSQIRCSNRSALQLSDNWLNQSACCLLNYIMQCPLVATTRDITNEISQVLSQLIDKLHEEEKYPSFLEDLLETNDMLLQQIYNGTSGENEFLATDENIQRILLLNKSIHIQQHTIDKITKNLETFHAKVTETDTVYELTNIDEIENVSYMFHVLEILLKKYLKNKETFSQNTQSQEEKILRKSSISDIWRKKWNPSQKVFEGSKEKKCVLKVCSDILNKIVVDCVSSYSLVAYSALKCFNSMQN</sequence>
<evidence type="ECO:0000313" key="3">
    <source>
        <dbReference type="Proteomes" id="UP001154114"/>
    </source>
</evidence>
<dbReference type="EMBL" id="LR824034">
    <property type="protein sequence ID" value="CAH0602376.1"/>
    <property type="molecule type" value="Genomic_DNA"/>
</dbReference>
<protein>
    <submittedName>
        <fullName evidence="2">Uncharacterized protein</fullName>
    </submittedName>
</protein>